<accession>A0A698WAZ4</accession>
<protein>
    <submittedName>
        <fullName evidence="1">Uncharacterized protein</fullName>
    </submittedName>
</protein>
<sequence length="50" mass="5613">MFRAGHIDCGMVHREAPGTAILYERHLSSSSSAAGFLHQIYKNNISRPER</sequence>
<reference evidence="1" key="1">
    <citation type="submission" date="2019-12" db="EMBL/GenBank/DDBJ databases">
        <authorList>
            <person name="Ashton P.M."/>
            <person name="Dallman T."/>
            <person name="Nair S."/>
            <person name="De Pinna E."/>
            <person name="Peters T."/>
            <person name="Grant K."/>
        </authorList>
    </citation>
    <scope>NUCLEOTIDE SEQUENCE</scope>
    <source>
        <strain evidence="1">854886</strain>
    </source>
</reference>
<name>A0A698WAZ4_SALBN</name>
<dbReference type="AlphaFoldDB" id="A0A698WAZ4"/>
<proteinExistence type="predicted"/>
<organism evidence="1">
    <name type="scientific">Salmonella bongori</name>
    <dbReference type="NCBI Taxonomy" id="54736"/>
    <lineage>
        <taxon>Bacteria</taxon>
        <taxon>Pseudomonadati</taxon>
        <taxon>Pseudomonadota</taxon>
        <taxon>Gammaproteobacteria</taxon>
        <taxon>Enterobacterales</taxon>
        <taxon>Enterobacteriaceae</taxon>
        <taxon>Salmonella</taxon>
    </lineage>
</organism>
<gene>
    <name evidence="1" type="ORF">GRG92_004356</name>
</gene>
<evidence type="ECO:0000313" key="1">
    <source>
        <dbReference type="EMBL" id="EDP8664573.1"/>
    </source>
</evidence>
<dbReference type="EMBL" id="AANPCH010000035">
    <property type="protein sequence ID" value="EDP8664573.1"/>
    <property type="molecule type" value="Genomic_DNA"/>
</dbReference>
<comment type="caution">
    <text evidence="1">The sequence shown here is derived from an EMBL/GenBank/DDBJ whole genome shotgun (WGS) entry which is preliminary data.</text>
</comment>